<dbReference type="PANTHER" id="PTHR11475">
    <property type="entry name" value="OXIDASE/PEROXIDASE"/>
    <property type="match status" value="1"/>
</dbReference>
<dbReference type="PROSITE" id="PS50292">
    <property type="entry name" value="PEROXIDASE_3"/>
    <property type="match status" value="1"/>
</dbReference>
<evidence type="ECO:0000256" key="2">
    <source>
        <dbReference type="ARBA" id="ARBA00022525"/>
    </source>
</evidence>
<organism evidence="5 6">
    <name type="scientific">Diatraea saccharalis</name>
    <name type="common">sugarcane borer</name>
    <dbReference type="NCBI Taxonomy" id="40085"/>
    <lineage>
        <taxon>Eukaryota</taxon>
        <taxon>Metazoa</taxon>
        <taxon>Ecdysozoa</taxon>
        <taxon>Arthropoda</taxon>
        <taxon>Hexapoda</taxon>
        <taxon>Insecta</taxon>
        <taxon>Pterygota</taxon>
        <taxon>Neoptera</taxon>
        <taxon>Endopterygota</taxon>
        <taxon>Lepidoptera</taxon>
        <taxon>Glossata</taxon>
        <taxon>Ditrysia</taxon>
        <taxon>Pyraloidea</taxon>
        <taxon>Crambidae</taxon>
        <taxon>Crambinae</taxon>
        <taxon>Diatraea</taxon>
    </lineage>
</organism>
<sequence>MILKTSIIGCLVMSVYEQHLIVVKYLIVEGIEGLLKYVTASYSNLLQQVESLQMLYEDIDDVELMAGILSEEPMGDGVVGETHTCIIVDQLLRWRRADRFWYENTVHPGAFTPGKCLIKL</sequence>
<name>A0A9N9R4U9_9NEOP</name>
<evidence type="ECO:0000256" key="3">
    <source>
        <dbReference type="ARBA" id="ARBA00022559"/>
    </source>
</evidence>
<dbReference type="SUPFAM" id="SSF48113">
    <property type="entry name" value="Heme-dependent peroxidases"/>
    <property type="match status" value="1"/>
</dbReference>
<dbReference type="OrthoDB" id="823504at2759"/>
<proteinExistence type="predicted"/>
<evidence type="ECO:0000313" key="6">
    <source>
        <dbReference type="Proteomes" id="UP001153714"/>
    </source>
</evidence>
<keyword evidence="3" id="KW-0560">Oxidoreductase</keyword>
<accession>A0A9N9R4U9</accession>
<dbReference type="InterPro" id="IPR010255">
    <property type="entry name" value="Haem_peroxidase_sf"/>
</dbReference>
<dbReference type="GO" id="GO:0005576">
    <property type="term" value="C:extracellular region"/>
    <property type="evidence" value="ECO:0007669"/>
    <property type="project" value="UniProtKB-SubCell"/>
</dbReference>
<gene>
    <name evidence="5" type="ORF">DIATSA_LOCUS7198</name>
</gene>
<reference evidence="5" key="1">
    <citation type="submission" date="2021-12" db="EMBL/GenBank/DDBJ databases">
        <authorList>
            <person name="King R."/>
        </authorList>
    </citation>
    <scope>NUCLEOTIDE SEQUENCE</scope>
</reference>
<keyword evidence="2" id="KW-0964">Secreted</keyword>
<comment type="subcellular location">
    <subcellularLocation>
        <location evidence="1">Secreted</location>
    </subcellularLocation>
</comment>
<dbReference type="GO" id="GO:0006979">
    <property type="term" value="P:response to oxidative stress"/>
    <property type="evidence" value="ECO:0007669"/>
    <property type="project" value="InterPro"/>
</dbReference>
<dbReference type="Gene3D" id="1.10.640.10">
    <property type="entry name" value="Haem peroxidase domain superfamily, animal type"/>
    <property type="match status" value="1"/>
</dbReference>
<keyword evidence="4" id="KW-0325">Glycoprotein</keyword>
<protein>
    <submittedName>
        <fullName evidence="5">Uncharacterized protein</fullName>
    </submittedName>
</protein>
<dbReference type="EMBL" id="OU893333">
    <property type="protein sequence ID" value="CAG9789466.1"/>
    <property type="molecule type" value="Genomic_DNA"/>
</dbReference>
<dbReference type="AlphaFoldDB" id="A0A9N9R4U9"/>
<dbReference type="PANTHER" id="PTHR11475:SF4">
    <property type="entry name" value="CHORION PEROXIDASE"/>
    <property type="match status" value="1"/>
</dbReference>
<dbReference type="InterPro" id="IPR019791">
    <property type="entry name" value="Haem_peroxidase_animal"/>
</dbReference>
<dbReference type="InterPro" id="IPR037120">
    <property type="entry name" value="Haem_peroxidase_sf_animal"/>
</dbReference>
<evidence type="ECO:0000256" key="1">
    <source>
        <dbReference type="ARBA" id="ARBA00004613"/>
    </source>
</evidence>
<dbReference type="GO" id="GO:0004601">
    <property type="term" value="F:peroxidase activity"/>
    <property type="evidence" value="ECO:0007669"/>
    <property type="project" value="UniProtKB-KW"/>
</dbReference>
<dbReference type="Proteomes" id="UP001153714">
    <property type="component" value="Chromosome 2"/>
</dbReference>
<keyword evidence="6" id="KW-1185">Reference proteome</keyword>
<evidence type="ECO:0000256" key="4">
    <source>
        <dbReference type="ARBA" id="ARBA00023180"/>
    </source>
</evidence>
<dbReference type="Pfam" id="PF03098">
    <property type="entry name" value="An_peroxidase"/>
    <property type="match status" value="1"/>
</dbReference>
<evidence type="ECO:0000313" key="5">
    <source>
        <dbReference type="EMBL" id="CAG9789466.1"/>
    </source>
</evidence>
<dbReference type="GO" id="GO:0020037">
    <property type="term" value="F:heme binding"/>
    <property type="evidence" value="ECO:0007669"/>
    <property type="project" value="InterPro"/>
</dbReference>
<keyword evidence="3" id="KW-0575">Peroxidase</keyword>
<reference evidence="5" key="2">
    <citation type="submission" date="2022-10" db="EMBL/GenBank/DDBJ databases">
        <authorList>
            <consortium name="ENA_rothamsted_submissions"/>
            <consortium name="culmorum"/>
            <person name="King R."/>
        </authorList>
    </citation>
    <scope>NUCLEOTIDE SEQUENCE</scope>
</reference>